<evidence type="ECO:0000256" key="1">
    <source>
        <dbReference type="SAM" id="MobiDB-lite"/>
    </source>
</evidence>
<proteinExistence type="predicted"/>
<accession>A0AAC9N182</accession>
<sequence>MPSFESNPMQAMGTGACILGLAISGSRRDQRASGAVHQAAPAPAARLTPASNQPPMWWPRTEFVIERQAGLSAN</sequence>
<reference evidence="3" key="1">
    <citation type="submission" date="2016-03" db="EMBL/GenBank/DDBJ databases">
        <title>Complete genome sequence of the type strain Actinoalloteichus hymeniacidonis DSM 45092.</title>
        <authorList>
            <person name="Schaffert L."/>
            <person name="Albersmeier A."/>
            <person name="Winkler A."/>
            <person name="Kalinowski J."/>
            <person name="Zotchev S."/>
            <person name="Ruckert C."/>
        </authorList>
    </citation>
    <scope>NUCLEOTIDE SEQUENCE [LARGE SCALE GENOMIC DNA]</scope>
    <source>
        <strain evidence="3">HPA177(T) (DSM 45092(T))</strain>
    </source>
</reference>
<feature type="region of interest" description="Disordered" evidence="1">
    <location>
        <begin position="29"/>
        <end position="56"/>
    </location>
</feature>
<dbReference type="KEGG" id="ahm:TL08_25530"/>
<organism evidence="2 3">
    <name type="scientific">Actinoalloteichus hymeniacidonis</name>
    <dbReference type="NCBI Taxonomy" id="340345"/>
    <lineage>
        <taxon>Bacteria</taxon>
        <taxon>Bacillati</taxon>
        <taxon>Actinomycetota</taxon>
        <taxon>Actinomycetes</taxon>
        <taxon>Pseudonocardiales</taxon>
        <taxon>Pseudonocardiaceae</taxon>
        <taxon>Actinoalloteichus</taxon>
    </lineage>
</organism>
<gene>
    <name evidence="2" type="ORF">TL08_25530</name>
</gene>
<dbReference type="RefSeq" id="WP_069852675.1">
    <property type="nucleotide sequence ID" value="NZ_CP014859.1"/>
</dbReference>
<protein>
    <submittedName>
        <fullName evidence="2">Uncharacterized protein</fullName>
    </submittedName>
</protein>
<name>A0AAC9N182_9PSEU</name>
<dbReference type="Proteomes" id="UP000095210">
    <property type="component" value="Chromosome"/>
</dbReference>
<dbReference type="EMBL" id="CP014859">
    <property type="protein sequence ID" value="AOS65882.1"/>
    <property type="molecule type" value="Genomic_DNA"/>
</dbReference>
<feature type="compositionally biased region" description="Low complexity" evidence="1">
    <location>
        <begin position="32"/>
        <end position="50"/>
    </location>
</feature>
<evidence type="ECO:0000313" key="3">
    <source>
        <dbReference type="Proteomes" id="UP000095210"/>
    </source>
</evidence>
<dbReference type="AlphaFoldDB" id="A0AAC9N182"/>
<keyword evidence="3" id="KW-1185">Reference proteome</keyword>
<evidence type="ECO:0000313" key="2">
    <source>
        <dbReference type="EMBL" id="AOS65882.1"/>
    </source>
</evidence>